<proteinExistence type="predicted"/>
<gene>
    <name evidence="2" type="ORF">FD27_GL001081</name>
</gene>
<dbReference type="Proteomes" id="UP000051445">
    <property type="component" value="Unassembled WGS sequence"/>
</dbReference>
<dbReference type="InterPro" id="IPR025580">
    <property type="entry name" value="Gp46"/>
</dbReference>
<feature type="compositionally biased region" description="Low complexity" evidence="1">
    <location>
        <begin position="166"/>
        <end position="181"/>
    </location>
</feature>
<dbReference type="AlphaFoldDB" id="A0A0R1P4T8"/>
<dbReference type="OrthoDB" id="9965029at2"/>
<comment type="caution">
    <text evidence="2">The sequence shown here is derived from an EMBL/GenBank/DDBJ whole genome shotgun (WGS) entry which is preliminary data.</text>
</comment>
<name>A0A0R1P4T8_9LACO</name>
<evidence type="ECO:0000313" key="3">
    <source>
        <dbReference type="Proteomes" id="UP000051445"/>
    </source>
</evidence>
<sequence length="203" mass="22800">MEEQEQPKTTTEQQDNQQGSEKEAQKTFTRDEIGPMVDSQVSQKLDAKLDEINSSWQKKLDDAVAKAKEEGKQEAGMTAKQLAEKEASDREEKLKQKEADLAKRQQELDHRDHIAHTKELLAKDNLPTDGAEMLLGETEEETKKNIESFKGLVAQGVRNELHRSSAGKAPQAGAPAHPQAPEKNMADMTYAEMQKYIESQQQN</sequence>
<evidence type="ECO:0000256" key="1">
    <source>
        <dbReference type="SAM" id="MobiDB-lite"/>
    </source>
</evidence>
<keyword evidence="3" id="KW-1185">Reference proteome</keyword>
<dbReference type="RefSeq" id="WP_057751293.1">
    <property type="nucleotide sequence ID" value="NZ_AZER01000016.1"/>
</dbReference>
<feature type="compositionally biased region" description="Basic and acidic residues" evidence="1">
    <location>
        <begin position="20"/>
        <end position="33"/>
    </location>
</feature>
<evidence type="ECO:0000313" key="2">
    <source>
        <dbReference type="EMBL" id="KRL27327.1"/>
    </source>
</evidence>
<evidence type="ECO:0008006" key="4">
    <source>
        <dbReference type="Google" id="ProtNLM"/>
    </source>
</evidence>
<dbReference type="STRING" id="1423746.FD27_GL001081"/>
<feature type="region of interest" description="Disordered" evidence="1">
    <location>
        <begin position="1"/>
        <end position="125"/>
    </location>
</feature>
<organism evidence="2 3">
    <name type="scientific">Limosilactobacillus frumenti DSM 13145</name>
    <dbReference type="NCBI Taxonomy" id="1423746"/>
    <lineage>
        <taxon>Bacteria</taxon>
        <taxon>Bacillati</taxon>
        <taxon>Bacillota</taxon>
        <taxon>Bacilli</taxon>
        <taxon>Lactobacillales</taxon>
        <taxon>Lactobacillaceae</taxon>
        <taxon>Limosilactobacillus</taxon>
    </lineage>
</organism>
<feature type="compositionally biased region" description="Basic and acidic residues" evidence="1">
    <location>
        <begin position="82"/>
        <end position="122"/>
    </location>
</feature>
<dbReference type="EMBL" id="AZER01000016">
    <property type="protein sequence ID" value="KRL27327.1"/>
    <property type="molecule type" value="Genomic_DNA"/>
</dbReference>
<feature type="region of interest" description="Disordered" evidence="1">
    <location>
        <begin position="160"/>
        <end position="203"/>
    </location>
</feature>
<accession>A0A0R1P4T8</accession>
<feature type="compositionally biased region" description="Basic and acidic residues" evidence="1">
    <location>
        <begin position="58"/>
        <end position="73"/>
    </location>
</feature>
<dbReference type="PATRIC" id="fig|1423746.3.peg.1096"/>
<dbReference type="Pfam" id="PF14265">
    <property type="entry name" value="DUF4355"/>
    <property type="match status" value="1"/>
</dbReference>
<protein>
    <recommendedName>
        <fullName evidence="4">DUF4355 domain-containing protein</fullName>
    </recommendedName>
</protein>
<reference evidence="2 3" key="1">
    <citation type="journal article" date="2015" name="Genome Announc.">
        <title>Expanding the biotechnology potential of lactobacilli through comparative genomics of 213 strains and associated genera.</title>
        <authorList>
            <person name="Sun Z."/>
            <person name="Harris H.M."/>
            <person name="McCann A."/>
            <person name="Guo C."/>
            <person name="Argimon S."/>
            <person name="Zhang W."/>
            <person name="Yang X."/>
            <person name="Jeffery I.B."/>
            <person name="Cooney J.C."/>
            <person name="Kagawa T.F."/>
            <person name="Liu W."/>
            <person name="Song Y."/>
            <person name="Salvetti E."/>
            <person name="Wrobel A."/>
            <person name="Rasinkangas P."/>
            <person name="Parkhill J."/>
            <person name="Rea M.C."/>
            <person name="O'Sullivan O."/>
            <person name="Ritari J."/>
            <person name="Douillard F.P."/>
            <person name="Paul Ross R."/>
            <person name="Yang R."/>
            <person name="Briner A.E."/>
            <person name="Felis G.E."/>
            <person name="de Vos W.M."/>
            <person name="Barrangou R."/>
            <person name="Klaenhammer T.R."/>
            <person name="Caufield P.W."/>
            <person name="Cui Y."/>
            <person name="Zhang H."/>
            <person name="O'Toole P.W."/>
        </authorList>
    </citation>
    <scope>NUCLEOTIDE SEQUENCE [LARGE SCALE GENOMIC DNA]</scope>
    <source>
        <strain evidence="2 3">DSM 13145</strain>
    </source>
</reference>